<dbReference type="PIRSF" id="PIRSF033239">
    <property type="entry name" value="ExoD"/>
    <property type="match status" value="1"/>
</dbReference>
<keyword evidence="3" id="KW-1185">Reference proteome</keyword>
<evidence type="ECO:0000313" key="2">
    <source>
        <dbReference type="EMBL" id="MFC7435865.1"/>
    </source>
</evidence>
<protein>
    <submittedName>
        <fullName evidence="2">Exopolysaccharide biosynthesis protein</fullName>
    </submittedName>
</protein>
<accession>A0ABW2RCT7</accession>
<keyword evidence="1" id="KW-0812">Transmembrane</keyword>
<dbReference type="Proteomes" id="UP001596495">
    <property type="component" value="Unassembled WGS sequence"/>
</dbReference>
<evidence type="ECO:0000256" key="1">
    <source>
        <dbReference type="SAM" id="Phobius"/>
    </source>
</evidence>
<feature type="transmembrane region" description="Helical" evidence="1">
    <location>
        <begin position="121"/>
        <end position="141"/>
    </location>
</feature>
<feature type="transmembrane region" description="Helical" evidence="1">
    <location>
        <begin position="161"/>
        <end position="180"/>
    </location>
</feature>
<name>A0ABW2RCT7_9BURK</name>
<comment type="caution">
    <text evidence="2">The sequence shown here is derived from an EMBL/GenBank/DDBJ whole genome shotgun (WGS) entry which is preliminary data.</text>
</comment>
<sequence length="198" mass="21892">MSARLVDVMRSAAADAQRLRVADLLHLHGDGSGAILLILMALISTLPVAGAGTVVSLGILALAWAWLRGRDSMELPQALGNLTLNERWSQRSLHTLAWIYERADAWLRPRWRAICHDRTRVWWGVWMALMAALIFLPLPLGNVLPGTSLILMSLGWMFRDGLVLLLSTATGAAGVGYALSMGHLAIEAWRHLGTWWPW</sequence>
<proteinExistence type="predicted"/>
<gene>
    <name evidence="2" type="ORF">ACFQNJ_15220</name>
</gene>
<dbReference type="PANTHER" id="PTHR41795:SF1">
    <property type="entry name" value="EXOPOLYSACCHARIDE SYNTHESIS PROTEIN"/>
    <property type="match status" value="1"/>
</dbReference>
<organism evidence="2 3">
    <name type="scientific">Hydrogenophaga bisanensis</name>
    <dbReference type="NCBI Taxonomy" id="439611"/>
    <lineage>
        <taxon>Bacteria</taxon>
        <taxon>Pseudomonadati</taxon>
        <taxon>Pseudomonadota</taxon>
        <taxon>Betaproteobacteria</taxon>
        <taxon>Burkholderiales</taxon>
        <taxon>Comamonadaceae</taxon>
        <taxon>Hydrogenophaga</taxon>
    </lineage>
</organism>
<keyword evidence="1" id="KW-1133">Transmembrane helix</keyword>
<dbReference type="RefSeq" id="WP_382259111.1">
    <property type="nucleotide sequence ID" value="NZ_JBHTBX010000011.1"/>
</dbReference>
<evidence type="ECO:0000313" key="3">
    <source>
        <dbReference type="Proteomes" id="UP001596495"/>
    </source>
</evidence>
<dbReference type="InterPro" id="IPR010331">
    <property type="entry name" value="ExoD"/>
</dbReference>
<dbReference type="Pfam" id="PF06055">
    <property type="entry name" value="ExoD"/>
    <property type="match status" value="1"/>
</dbReference>
<reference evidence="3" key="1">
    <citation type="journal article" date="2019" name="Int. J. Syst. Evol. Microbiol.">
        <title>The Global Catalogue of Microorganisms (GCM) 10K type strain sequencing project: providing services to taxonomists for standard genome sequencing and annotation.</title>
        <authorList>
            <consortium name="The Broad Institute Genomics Platform"/>
            <consortium name="The Broad Institute Genome Sequencing Center for Infectious Disease"/>
            <person name="Wu L."/>
            <person name="Ma J."/>
        </authorList>
    </citation>
    <scope>NUCLEOTIDE SEQUENCE [LARGE SCALE GENOMIC DNA]</scope>
    <source>
        <strain evidence="3">CCUG 54518</strain>
    </source>
</reference>
<dbReference type="EMBL" id="JBHTBX010000011">
    <property type="protein sequence ID" value="MFC7435865.1"/>
    <property type="molecule type" value="Genomic_DNA"/>
</dbReference>
<feature type="transmembrane region" description="Helical" evidence="1">
    <location>
        <begin position="34"/>
        <end position="67"/>
    </location>
</feature>
<dbReference type="PANTHER" id="PTHR41795">
    <property type="entry name" value="EXOPOLYSACCHARIDE SYNTHESIS PROTEIN"/>
    <property type="match status" value="1"/>
</dbReference>
<keyword evidence="1" id="KW-0472">Membrane</keyword>